<evidence type="ECO:0000313" key="2">
    <source>
        <dbReference type="EMBL" id="ANU10150.1"/>
    </source>
</evidence>
<dbReference type="EMBL" id="CP016534">
    <property type="protein sequence ID" value="ANU10150.1"/>
    <property type="molecule type" value="Genomic_DNA"/>
</dbReference>
<evidence type="ECO:0000313" key="5">
    <source>
        <dbReference type="Proteomes" id="UP000092661"/>
    </source>
</evidence>
<dbReference type="Proteomes" id="UP000004725">
    <property type="component" value="Unassembled WGS sequence"/>
</dbReference>
<keyword evidence="5" id="KW-1185">Reference proteome</keyword>
<reference evidence="2" key="3">
    <citation type="submission" date="2016-10" db="EMBL/GenBank/DDBJ databases">
        <authorList>
            <person name="See-Too W.S."/>
        </authorList>
    </citation>
    <scope>NUCLEOTIDE SEQUENCE</scope>
    <source>
        <strain evidence="2">DSM 14505</strain>
    </source>
</reference>
<keyword evidence="1" id="KW-0812">Transmembrane</keyword>
<feature type="transmembrane region" description="Helical" evidence="1">
    <location>
        <begin position="68"/>
        <end position="87"/>
    </location>
</feature>
<organism evidence="3 4">
    <name type="scientific">Planococcus antarcticus DSM 14505</name>
    <dbReference type="NCBI Taxonomy" id="1185653"/>
    <lineage>
        <taxon>Bacteria</taxon>
        <taxon>Bacillati</taxon>
        <taxon>Bacillota</taxon>
        <taxon>Bacilli</taxon>
        <taxon>Bacillales</taxon>
        <taxon>Caryophanaceae</taxon>
        <taxon>Planococcus</taxon>
    </lineage>
</organism>
<protein>
    <recommendedName>
        <fullName evidence="6">DUF2512 domain-containing protein</fullName>
    </recommendedName>
</protein>
<gene>
    <name evidence="3" type="ORF">A1A1_12562</name>
    <name evidence="2" type="ORF">BBH88_07470</name>
</gene>
<dbReference type="RefSeq" id="WP_006830480.1">
    <property type="nucleotide sequence ID" value="NZ_AJYB01000039.1"/>
</dbReference>
<feature type="transmembrane region" description="Helical" evidence="1">
    <location>
        <begin position="7"/>
        <end position="28"/>
    </location>
</feature>
<dbReference type="KEGG" id="pana:BBH88_07470"/>
<name>A0A1C7DF28_9BACL</name>
<dbReference type="OrthoDB" id="2111682at2"/>
<feature type="transmembrane region" description="Helical" evidence="1">
    <location>
        <begin position="34"/>
        <end position="56"/>
    </location>
</feature>
<evidence type="ECO:0000313" key="3">
    <source>
        <dbReference type="EMBL" id="EIM06098.1"/>
    </source>
</evidence>
<evidence type="ECO:0000256" key="1">
    <source>
        <dbReference type="SAM" id="Phobius"/>
    </source>
</evidence>
<keyword evidence="1" id="KW-0472">Membrane</keyword>
<dbReference type="Pfam" id="PF10710">
    <property type="entry name" value="DUF2512"/>
    <property type="match status" value="1"/>
</dbReference>
<reference evidence="3 4" key="1">
    <citation type="journal article" date="2012" name="J. Bacteriol.">
        <title>Genome Sequence of the Antarctic Psychrophile Bacterium Planococcus antarcticus DSM 14505.</title>
        <authorList>
            <person name="Margolles A."/>
            <person name="Gueimonde M."/>
            <person name="Sanchez B."/>
        </authorList>
    </citation>
    <scope>NUCLEOTIDE SEQUENCE [LARGE SCALE GENOMIC DNA]</scope>
    <source>
        <strain evidence="3 4">DSM 14505</strain>
    </source>
</reference>
<accession>A0A1C7DF28</accession>
<reference evidence="5" key="2">
    <citation type="submission" date="2016-07" db="EMBL/GenBank/DDBJ databases">
        <authorList>
            <person name="See-Too W.S."/>
        </authorList>
    </citation>
    <scope>NUCLEOTIDE SEQUENCE [LARGE SCALE GENOMIC DNA]</scope>
    <source>
        <strain evidence="5">DSM 14505</strain>
    </source>
</reference>
<dbReference type="AlphaFoldDB" id="A0A1C7DF28"/>
<dbReference type="InterPro" id="IPR019649">
    <property type="entry name" value="DUF2512"/>
</dbReference>
<sequence>MRHLLALAIKFVMVTVVLLIVLTLSFDVSFVNTLLISLALTALSYAVGDIMIFLNAGSPENQSARNTVATLVDFVMAFLVIWLIGWLLTGENFAMATPALLSALVIAGGEWFFHLYVDRSVVPEYNNYKSAKG</sequence>
<dbReference type="EMBL" id="AJYB01000039">
    <property type="protein sequence ID" value="EIM06098.1"/>
    <property type="molecule type" value="Genomic_DNA"/>
</dbReference>
<keyword evidence="1" id="KW-1133">Transmembrane helix</keyword>
<dbReference type="Proteomes" id="UP000092661">
    <property type="component" value="Chromosome"/>
</dbReference>
<evidence type="ECO:0008006" key="6">
    <source>
        <dbReference type="Google" id="ProtNLM"/>
    </source>
</evidence>
<evidence type="ECO:0000313" key="4">
    <source>
        <dbReference type="Proteomes" id="UP000004725"/>
    </source>
</evidence>
<dbReference type="eggNOG" id="ENOG5032Z7G">
    <property type="taxonomic scope" value="Bacteria"/>
</dbReference>
<proteinExistence type="predicted"/>
<feature type="transmembrane region" description="Helical" evidence="1">
    <location>
        <begin position="93"/>
        <end position="113"/>
    </location>
</feature>